<dbReference type="InterPro" id="IPR025582">
    <property type="entry name" value="YARHG_dom"/>
</dbReference>
<name>A0ABP8HPA9_9BACT</name>
<comment type="caution">
    <text evidence="2">The sequence shown here is derived from an EMBL/GenBank/DDBJ whole genome shotgun (WGS) entry which is preliminary data.</text>
</comment>
<proteinExistence type="predicted"/>
<evidence type="ECO:0000313" key="2">
    <source>
        <dbReference type="EMBL" id="GAA4342115.1"/>
    </source>
</evidence>
<protein>
    <recommendedName>
        <fullName evidence="1">YARHG domain-containing protein</fullName>
    </recommendedName>
</protein>
<sequence length="285" mass="31811">MTRISTVLLLSIGLAACGGNASKPLVQGASTEKKPSKPKGPYIPEVRAGYEGYYTGLFEAADGSGGHDNNRISVRIDSARDGKVWGTSIVAGNERPFTGKAEDVGGRISITAQEPGTDKWDGTFLMALDGDTLSGRWDAFDKGLPVPARTYRLAKRAFRYDPSATFNDEVFEGFMIATYAESTDKGERLSEKVLELNPSKVLLKSRDVENLYKSDLELLRNSIYARHGYSFRNVRMRRFFDHYVDWYMPVSTDVTAQLTPIEQKNIALLKRYEGHATKYYDSFGR</sequence>
<dbReference type="Gene3D" id="1.20.58.1690">
    <property type="match status" value="1"/>
</dbReference>
<accession>A0ABP8HPA9</accession>
<gene>
    <name evidence="2" type="ORF">GCM10023184_41190</name>
</gene>
<organism evidence="2 3">
    <name type="scientific">Flaviaesturariibacter amylovorans</name>
    <dbReference type="NCBI Taxonomy" id="1084520"/>
    <lineage>
        <taxon>Bacteria</taxon>
        <taxon>Pseudomonadati</taxon>
        <taxon>Bacteroidota</taxon>
        <taxon>Chitinophagia</taxon>
        <taxon>Chitinophagales</taxon>
        <taxon>Chitinophagaceae</taxon>
        <taxon>Flaviaestuariibacter</taxon>
    </lineage>
</organism>
<feature type="domain" description="YARHG" evidence="1">
    <location>
        <begin position="190"/>
        <end position="274"/>
    </location>
</feature>
<evidence type="ECO:0000259" key="1">
    <source>
        <dbReference type="SMART" id="SM01324"/>
    </source>
</evidence>
<dbReference type="InterPro" id="IPR038434">
    <property type="entry name" value="YARHG_sf"/>
</dbReference>
<keyword evidence="3" id="KW-1185">Reference proteome</keyword>
<dbReference type="EMBL" id="BAABGY010000016">
    <property type="protein sequence ID" value="GAA4342115.1"/>
    <property type="molecule type" value="Genomic_DNA"/>
</dbReference>
<dbReference type="Proteomes" id="UP001501725">
    <property type="component" value="Unassembled WGS sequence"/>
</dbReference>
<dbReference type="PROSITE" id="PS51257">
    <property type="entry name" value="PROKAR_LIPOPROTEIN"/>
    <property type="match status" value="1"/>
</dbReference>
<reference evidence="3" key="1">
    <citation type="journal article" date="2019" name="Int. J. Syst. Evol. Microbiol.">
        <title>The Global Catalogue of Microorganisms (GCM) 10K type strain sequencing project: providing services to taxonomists for standard genome sequencing and annotation.</title>
        <authorList>
            <consortium name="The Broad Institute Genomics Platform"/>
            <consortium name="The Broad Institute Genome Sequencing Center for Infectious Disease"/>
            <person name="Wu L."/>
            <person name="Ma J."/>
        </authorList>
    </citation>
    <scope>NUCLEOTIDE SEQUENCE [LARGE SCALE GENOMIC DNA]</scope>
    <source>
        <strain evidence="3">JCM 17919</strain>
    </source>
</reference>
<dbReference type="RefSeq" id="WP_345257819.1">
    <property type="nucleotide sequence ID" value="NZ_BAABGY010000016.1"/>
</dbReference>
<dbReference type="Pfam" id="PF13308">
    <property type="entry name" value="YARHG"/>
    <property type="match status" value="1"/>
</dbReference>
<evidence type="ECO:0000313" key="3">
    <source>
        <dbReference type="Proteomes" id="UP001501725"/>
    </source>
</evidence>
<dbReference type="SMART" id="SM01324">
    <property type="entry name" value="YARHG"/>
    <property type="match status" value="1"/>
</dbReference>